<dbReference type="InterPro" id="IPR007325">
    <property type="entry name" value="KFase/CYL"/>
</dbReference>
<protein>
    <recommendedName>
        <fullName evidence="5">Cyclase</fullName>
    </recommendedName>
</protein>
<evidence type="ECO:0000256" key="2">
    <source>
        <dbReference type="SAM" id="SignalP"/>
    </source>
</evidence>
<evidence type="ECO:0000313" key="3">
    <source>
        <dbReference type="EMBL" id="CAL1297033.1"/>
    </source>
</evidence>
<dbReference type="Gene3D" id="3.50.30.50">
    <property type="entry name" value="Putative cyclase"/>
    <property type="match status" value="1"/>
</dbReference>
<dbReference type="SUPFAM" id="SSF102198">
    <property type="entry name" value="Putative cyclase"/>
    <property type="match status" value="1"/>
</dbReference>
<dbReference type="GO" id="GO:0019441">
    <property type="term" value="P:L-tryptophan catabolic process to kynurenine"/>
    <property type="evidence" value="ECO:0007669"/>
    <property type="project" value="InterPro"/>
</dbReference>
<comment type="similarity">
    <text evidence="1">Belongs to the Cyclase 1 superfamily.</text>
</comment>
<dbReference type="PANTHER" id="PTHR31118">
    <property type="entry name" value="CYCLASE-LIKE PROTEIN 2"/>
    <property type="match status" value="1"/>
</dbReference>
<accession>A0AAV2BNR7</accession>
<evidence type="ECO:0008006" key="5">
    <source>
        <dbReference type="Google" id="ProtNLM"/>
    </source>
</evidence>
<comment type="caution">
    <text evidence="3">The sequence shown here is derived from an EMBL/GenBank/DDBJ whole genome shotgun (WGS) entry which is preliminary data.</text>
</comment>
<dbReference type="GO" id="GO:0004061">
    <property type="term" value="F:arylformamidase activity"/>
    <property type="evidence" value="ECO:0007669"/>
    <property type="project" value="InterPro"/>
</dbReference>
<gene>
    <name evidence="3" type="ORF">LARSCL_LOCUS20060</name>
</gene>
<sequence length="265" mass="29226">MFLLLLCSMAYSLHAFPLSVRVVDMTHTFDETIIHYPIVSGFKMEVELNGTELNDIWVLGEKYSASIHLGTHMDAPAHFYPDGISVDQIPVEHFFAPAAVIDITEKVELDIDAEATVEDLLNWECLTEQSLNGTIVLLKSGWGKRWNNETAFLGTSVGSLFDSHFPGFSEEAASFLVENRTIYGVGTEAISFDKGSSKTFPAHQILLRNGIFGLENVANVDRIPIYGAQLYVMPMKIGKASGAPTRIIATYIAPKIVRNVSPSNK</sequence>
<feature type="chain" id="PRO_5043965484" description="Cyclase" evidence="2">
    <location>
        <begin position="16"/>
        <end position="265"/>
    </location>
</feature>
<dbReference type="AlphaFoldDB" id="A0AAV2BNR7"/>
<dbReference type="InterPro" id="IPR037175">
    <property type="entry name" value="KFase_sf"/>
</dbReference>
<evidence type="ECO:0000256" key="1">
    <source>
        <dbReference type="ARBA" id="ARBA00007865"/>
    </source>
</evidence>
<reference evidence="3 4" key="1">
    <citation type="submission" date="2024-04" db="EMBL/GenBank/DDBJ databases">
        <authorList>
            <person name="Rising A."/>
            <person name="Reimegard J."/>
            <person name="Sonavane S."/>
            <person name="Akerstrom W."/>
            <person name="Nylinder S."/>
            <person name="Hedman E."/>
            <person name="Kallberg Y."/>
        </authorList>
    </citation>
    <scope>NUCLEOTIDE SEQUENCE [LARGE SCALE GENOMIC DNA]</scope>
</reference>
<dbReference type="EMBL" id="CAXIEN010000411">
    <property type="protein sequence ID" value="CAL1297033.1"/>
    <property type="molecule type" value="Genomic_DNA"/>
</dbReference>
<dbReference type="Pfam" id="PF04199">
    <property type="entry name" value="Cyclase"/>
    <property type="match status" value="1"/>
</dbReference>
<feature type="signal peptide" evidence="2">
    <location>
        <begin position="1"/>
        <end position="15"/>
    </location>
</feature>
<organism evidence="3 4">
    <name type="scientific">Larinioides sclopetarius</name>
    <dbReference type="NCBI Taxonomy" id="280406"/>
    <lineage>
        <taxon>Eukaryota</taxon>
        <taxon>Metazoa</taxon>
        <taxon>Ecdysozoa</taxon>
        <taxon>Arthropoda</taxon>
        <taxon>Chelicerata</taxon>
        <taxon>Arachnida</taxon>
        <taxon>Araneae</taxon>
        <taxon>Araneomorphae</taxon>
        <taxon>Entelegynae</taxon>
        <taxon>Araneoidea</taxon>
        <taxon>Araneidae</taxon>
        <taxon>Larinioides</taxon>
    </lineage>
</organism>
<name>A0AAV2BNR7_9ARAC</name>
<dbReference type="PANTHER" id="PTHR31118:SF12">
    <property type="entry name" value="CYCLASE-LIKE PROTEIN 2"/>
    <property type="match status" value="1"/>
</dbReference>
<keyword evidence="2" id="KW-0732">Signal</keyword>
<evidence type="ECO:0000313" key="4">
    <source>
        <dbReference type="Proteomes" id="UP001497382"/>
    </source>
</evidence>
<proteinExistence type="inferred from homology"/>
<dbReference type="Proteomes" id="UP001497382">
    <property type="component" value="Unassembled WGS sequence"/>
</dbReference>
<keyword evidence="4" id="KW-1185">Reference proteome</keyword>